<comment type="caution">
    <text evidence="2">The sequence shown here is derived from an EMBL/GenBank/DDBJ whole genome shotgun (WGS) entry which is preliminary data.</text>
</comment>
<sequence length="110" mass="12905">MRAAVDPAPAKEQRARWRRRNAAETAPVLEQDQLLFLDQSQRWQSQQRHLQNVNAQTITPQMARLLISVIFSAQPMGYHVVTTWVSTRHKRVMKTKSYLSQVCLEWITFK</sequence>
<evidence type="ECO:0000256" key="1">
    <source>
        <dbReference type="SAM" id="MobiDB-lite"/>
    </source>
</evidence>
<dbReference type="AlphaFoldDB" id="A0A9D4D9P2"/>
<evidence type="ECO:0000313" key="3">
    <source>
        <dbReference type="Proteomes" id="UP000828390"/>
    </source>
</evidence>
<reference evidence="2" key="2">
    <citation type="submission" date="2020-11" db="EMBL/GenBank/DDBJ databases">
        <authorList>
            <person name="McCartney M.A."/>
            <person name="Auch B."/>
            <person name="Kono T."/>
            <person name="Mallez S."/>
            <person name="Becker A."/>
            <person name="Gohl D.M."/>
            <person name="Silverstein K.A.T."/>
            <person name="Koren S."/>
            <person name="Bechman K.B."/>
            <person name="Herman A."/>
            <person name="Abrahante J.E."/>
            <person name="Garbe J."/>
        </authorList>
    </citation>
    <scope>NUCLEOTIDE SEQUENCE</scope>
    <source>
        <strain evidence="2">Duluth1</strain>
        <tissue evidence="2">Whole animal</tissue>
    </source>
</reference>
<keyword evidence="3" id="KW-1185">Reference proteome</keyword>
<name>A0A9D4D9P2_DREPO</name>
<accession>A0A9D4D9P2</accession>
<dbReference type="Proteomes" id="UP000828390">
    <property type="component" value="Unassembled WGS sequence"/>
</dbReference>
<evidence type="ECO:0000313" key="2">
    <source>
        <dbReference type="EMBL" id="KAH3741212.1"/>
    </source>
</evidence>
<proteinExistence type="predicted"/>
<reference evidence="2" key="1">
    <citation type="journal article" date="2019" name="bioRxiv">
        <title>The Genome of the Zebra Mussel, Dreissena polymorpha: A Resource for Invasive Species Research.</title>
        <authorList>
            <person name="McCartney M.A."/>
            <person name="Auch B."/>
            <person name="Kono T."/>
            <person name="Mallez S."/>
            <person name="Zhang Y."/>
            <person name="Obille A."/>
            <person name="Becker A."/>
            <person name="Abrahante J.E."/>
            <person name="Garbe J."/>
            <person name="Badalamenti J.P."/>
            <person name="Herman A."/>
            <person name="Mangelson H."/>
            <person name="Liachko I."/>
            <person name="Sullivan S."/>
            <person name="Sone E.D."/>
            <person name="Koren S."/>
            <person name="Silverstein K.A.T."/>
            <person name="Beckman K.B."/>
            <person name="Gohl D.M."/>
        </authorList>
    </citation>
    <scope>NUCLEOTIDE SEQUENCE</scope>
    <source>
        <strain evidence="2">Duluth1</strain>
        <tissue evidence="2">Whole animal</tissue>
    </source>
</reference>
<protein>
    <submittedName>
        <fullName evidence="2">Uncharacterized protein</fullName>
    </submittedName>
</protein>
<feature type="region of interest" description="Disordered" evidence="1">
    <location>
        <begin position="1"/>
        <end position="20"/>
    </location>
</feature>
<dbReference type="EMBL" id="JAIWYP010000011">
    <property type="protein sequence ID" value="KAH3741212.1"/>
    <property type="molecule type" value="Genomic_DNA"/>
</dbReference>
<gene>
    <name evidence="2" type="ORF">DPMN_047932</name>
</gene>
<organism evidence="2 3">
    <name type="scientific">Dreissena polymorpha</name>
    <name type="common">Zebra mussel</name>
    <name type="synonym">Mytilus polymorpha</name>
    <dbReference type="NCBI Taxonomy" id="45954"/>
    <lineage>
        <taxon>Eukaryota</taxon>
        <taxon>Metazoa</taxon>
        <taxon>Spiralia</taxon>
        <taxon>Lophotrochozoa</taxon>
        <taxon>Mollusca</taxon>
        <taxon>Bivalvia</taxon>
        <taxon>Autobranchia</taxon>
        <taxon>Heteroconchia</taxon>
        <taxon>Euheterodonta</taxon>
        <taxon>Imparidentia</taxon>
        <taxon>Neoheterodontei</taxon>
        <taxon>Myida</taxon>
        <taxon>Dreissenoidea</taxon>
        <taxon>Dreissenidae</taxon>
        <taxon>Dreissena</taxon>
    </lineage>
</organism>